<reference evidence="10" key="1">
    <citation type="submission" date="2018-06" db="EMBL/GenBank/DDBJ databases">
        <authorList>
            <person name="Zhirakovskaya E."/>
        </authorList>
    </citation>
    <scope>NUCLEOTIDE SEQUENCE</scope>
</reference>
<dbReference type="AlphaFoldDB" id="A0A3B0SYI7"/>
<keyword evidence="4 7" id="KW-1133">Transmembrane helix</keyword>
<dbReference type="Pfam" id="PF02687">
    <property type="entry name" value="FtsX"/>
    <property type="match status" value="2"/>
</dbReference>
<feature type="transmembrane region" description="Helical" evidence="7">
    <location>
        <begin position="424"/>
        <end position="451"/>
    </location>
</feature>
<feature type="domain" description="MacB-like periplasmic core" evidence="9">
    <location>
        <begin position="194"/>
        <end position="394"/>
    </location>
</feature>
<feature type="transmembrane region" description="Helical" evidence="7">
    <location>
        <begin position="113"/>
        <end position="133"/>
    </location>
</feature>
<gene>
    <name evidence="10" type="ORF">MNBD_ACTINO01-366</name>
</gene>
<protein>
    <submittedName>
        <fullName evidence="10">ABC transporter, fused permease protein</fullName>
    </submittedName>
</protein>
<dbReference type="PANTHER" id="PTHR30572:SF4">
    <property type="entry name" value="ABC TRANSPORTER PERMEASE YTRF"/>
    <property type="match status" value="1"/>
</dbReference>
<evidence type="ECO:0000256" key="2">
    <source>
        <dbReference type="ARBA" id="ARBA00022475"/>
    </source>
</evidence>
<feature type="domain" description="ABC3 transporter permease C-terminal" evidence="8">
    <location>
        <begin position="430"/>
        <end position="546"/>
    </location>
</feature>
<evidence type="ECO:0000256" key="6">
    <source>
        <dbReference type="ARBA" id="ARBA00038076"/>
    </source>
</evidence>
<keyword evidence="3 7" id="KW-0812">Transmembrane</keyword>
<dbReference type="EMBL" id="UOEI01000666">
    <property type="protein sequence ID" value="VAW09013.1"/>
    <property type="molecule type" value="Genomic_DNA"/>
</dbReference>
<keyword evidence="5 7" id="KW-0472">Membrane</keyword>
<evidence type="ECO:0000256" key="4">
    <source>
        <dbReference type="ARBA" id="ARBA00022989"/>
    </source>
</evidence>
<feature type="transmembrane region" description="Helical" evidence="7">
    <location>
        <begin position="61"/>
        <end position="83"/>
    </location>
</feature>
<proteinExistence type="inferred from homology"/>
<evidence type="ECO:0000259" key="8">
    <source>
        <dbReference type="Pfam" id="PF02687"/>
    </source>
</evidence>
<feature type="transmembrane region" description="Helical" evidence="7">
    <location>
        <begin position="139"/>
        <end position="161"/>
    </location>
</feature>
<evidence type="ECO:0000256" key="1">
    <source>
        <dbReference type="ARBA" id="ARBA00004651"/>
    </source>
</evidence>
<comment type="similarity">
    <text evidence="6">Belongs to the ABC-4 integral membrane protein family.</text>
</comment>
<dbReference type="InterPro" id="IPR003838">
    <property type="entry name" value="ABC3_permease_C"/>
</dbReference>
<dbReference type="PANTHER" id="PTHR30572">
    <property type="entry name" value="MEMBRANE COMPONENT OF TRANSPORTER-RELATED"/>
    <property type="match status" value="1"/>
</dbReference>
<dbReference type="GO" id="GO:0022857">
    <property type="term" value="F:transmembrane transporter activity"/>
    <property type="evidence" value="ECO:0007669"/>
    <property type="project" value="TreeGrafter"/>
</dbReference>
<accession>A0A3B0SYI7</accession>
<dbReference type="InterPro" id="IPR025857">
    <property type="entry name" value="MacB_PCD"/>
</dbReference>
<feature type="transmembrane region" description="Helical" evidence="7">
    <location>
        <begin position="476"/>
        <end position="500"/>
    </location>
</feature>
<feature type="domain" description="ABC3 transporter permease C-terminal" evidence="8">
    <location>
        <begin position="1"/>
        <end position="93"/>
    </location>
</feature>
<feature type="transmembrane region" description="Helical" evidence="7">
    <location>
        <begin position="194"/>
        <end position="214"/>
    </location>
</feature>
<feature type="transmembrane region" description="Helical" evidence="7">
    <location>
        <begin position="512"/>
        <end position="536"/>
    </location>
</feature>
<evidence type="ECO:0000256" key="5">
    <source>
        <dbReference type="ARBA" id="ARBA00023136"/>
    </source>
</evidence>
<dbReference type="GO" id="GO:0005886">
    <property type="term" value="C:plasma membrane"/>
    <property type="evidence" value="ECO:0007669"/>
    <property type="project" value="UniProtKB-SubCell"/>
</dbReference>
<comment type="subcellular location">
    <subcellularLocation>
        <location evidence="1">Cell membrane</location>
        <topology evidence="1">Multi-pass membrane protein</topology>
    </subcellularLocation>
</comment>
<organism evidence="10">
    <name type="scientific">hydrothermal vent metagenome</name>
    <dbReference type="NCBI Taxonomy" id="652676"/>
    <lineage>
        <taxon>unclassified sequences</taxon>
        <taxon>metagenomes</taxon>
        <taxon>ecological metagenomes</taxon>
    </lineage>
</organism>
<dbReference type="InterPro" id="IPR050250">
    <property type="entry name" value="Macrolide_Exporter_MacB"/>
</dbReference>
<feature type="non-terminal residue" evidence="10">
    <location>
        <position position="1"/>
    </location>
</feature>
<evidence type="ECO:0000313" key="10">
    <source>
        <dbReference type="EMBL" id="VAW09013.1"/>
    </source>
</evidence>
<dbReference type="Pfam" id="PF12704">
    <property type="entry name" value="MacB_PCD"/>
    <property type="match status" value="1"/>
</dbReference>
<name>A0A3B0SYI7_9ZZZZ</name>
<sequence length="553" mass="58074">ALLRAIGATGRQVLWMVIVEAFFVGLIASIAGVAFGFAMALGIRGLMNAVGFGIPPGSLVLLPRTIIVAMAVGLTLTVLSSLLPARKASRVPPVAALREDAARTPRRSLRNRSITGTIITGIGVLLLSVGLFAGVGNPIIYVGVGAAVAFVGVSVLAPLAAKPLANVIGWPLPKLFGISGILAKENTKRKPRRTASTASALMVGVALVAFFSVFGSSTKASVSETVLELFPADITFQSTIQSDPELPSPMSPALVEELGTYEELGVVSAMQFGRVVIDGNIELIGAFDPTTIEQVLALDASDDAVENVTQADSMIVMNGFLQEQGWEVGQTVTMQFATTGEVAMTIVGTYEADNLPNLFVSTATYKTNFRYLGDGVVFANTVDGVDVGEAQDVIAPTIDRFGNVKAQTKSQIIADAEKQIDQALALFTGLLLFAVIIAVLGITNTLTLSVFERTREIGLLRAIGMSRRQVRRMIRWEAVIIATFGALLGVGIGIVLGWAVVQALADEGFGAFSIPVGQVILALFLAAFAGVLAAIWPARKASKMNVLDAISTE</sequence>
<feature type="transmembrane region" description="Helical" evidence="7">
    <location>
        <begin position="12"/>
        <end position="41"/>
    </location>
</feature>
<evidence type="ECO:0000256" key="7">
    <source>
        <dbReference type="SAM" id="Phobius"/>
    </source>
</evidence>
<evidence type="ECO:0000256" key="3">
    <source>
        <dbReference type="ARBA" id="ARBA00022692"/>
    </source>
</evidence>
<keyword evidence="2" id="KW-1003">Cell membrane</keyword>
<evidence type="ECO:0000259" key="9">
    <source>
        <dbReference type="Pfam" id="PF12704"/>
    </source>
</evidence>